<feature type="region of interest" description="Disordered" evidence="1">
    <location>
        <begin position="96"/>
        <end position="152"/>
    </location>
</feature>
<feature type="compositionally biased region" description="Polar residues" evidence="1">
    <location>
        <begin position="129"/>
        <end position="145"/>
    </location>
</feature>
<dbReference type="SUPFAM" id="SSF49899">
    <property type="entry name" value="Concanavalin A-like lectins/glucanases"/>
    <property type="match status" value="1"/>
</dbReference>
<name>A0A871R2V4_DEKBR</name>
<dbReference type="InterPro" id="IPR006594">
    <property type="entry name" value="LisH"/>
</dbReference>
<dbReference type="PROSITE" id="PS50188">
    <property type="entry name" value="B302_SPRY"/>
    <property type="match status" value="1"/>
</dbReference>
<dbReference type="InterPro" id="IPR013320">
    <property type="entry name" value="ConA-like_dom_sf"/>
</dbReference>
<dbReference type="PROSITE" id="PS50896">
    <property type="entry name" value="LISH"/>
    <property type="match status" value="1"/>
</dbReference>
<evidence type="ECO:0000313" key="4">
    <source>
        <dbReference type="Proteomes" id="UP000663131"/>
    </source>
</evidence>
<dbReference type="CDD" id="cd12885">
    <property type="entry name" value="SPRY_RanBP_like"/>
    <property type="match status" value="1"/>
</dbReference>
<dbReference type="PANTHER" id="PTHR12864">
    <property type="entry name" value="RAN BINDING PROTEIN 9-RELATED"/>
    <property type="match status" value="1"/>
</dbReference>
<dbReference type="Pfam" id="PF00622">
    <property type="entry name" value="SPRY"/>
    <property type="match status" value="1"/>
</dbReference>
<dbReference type="OrthoDB" id="25503at2759"/>
<evidence type="ECO:0000313" key="3">
    <source>
        <dbReference type="EMBL" id="QOU19064.1"/>
    </source>
</evidence>
<evidence type="ECO:0000256" key="1">
    <source>
        <dbReference type="SAM" id="MobiDB-lite"/>
    </source>
</evidence>
<dbReference type="InterPro" id="IPR003877">
    <property type="entry name" value="SPRY_dom"/>
</dbReference>
<reference evidence="3" key="1">
    <citation type="submission" date="2020-10" db="EMBL/GenBank/DDBJ databases">
        <authorList>
            <person name="Palmer J.M."/>
        </authorList>
    </citation>
    <scope>NUCLEOTIDE SEQUENCE</scope>
    <source>
        <strain evidence="3">UCD 2041</strain>
    </source>
</reference>
<dbReference type="AlphaFoldDB" id="A0A871R2V4"/>
<evidence type="ECO:0000259" key="2">
    <source>
        <dbReference type="PROSITE" id="PS50188"/>
    </source>
</evidence>
<gene>
    <name evidence="3" type="ORF">BRETT_004285</name>
</gene>
<reference evidence="3" key="2">
    <citation type="journal article" name="BMC Genomics">
        <title>New genome assemblies reveal patterns of domestication and adaptation across Brettanomyces (Dekkera) species.</title>
        <authorList>
            <person name="Roach M.J."/>
            <person name="Borneman A.R."/>
        </authorList>
    </citation>
    <scope>NUCLEOTIDE SEQUENCE</scope>
    <source>
        <strain evidence="3">UCD 2041</strain>
    </source>
</reference>
<dbReference type="InterPro" id="IPR050618">
    <property type="entry name" value="Ubq-SigPath_Reg"/>
</dbReference>
<proteinExistence type="predicted"/>
<dbReference type="RefSeq" id="XP_041135557.1">
    <property type="nucleotide sequence ID" value="XM_041282781.1"/>
</dbReference>
<dbReference type="InterPro" id="IPR001870">
    <property type="entry name" value="B30.2/SPRY"/>
</dbReference>
<dbReference type="Gene3D" id="2.60.120.920">
    <property type="match status" value="1"/>
</dbReference>
<accession>A0A871R2V4</accession>
<sequence>MTGQYFTDEEVEDTEANHVLAIPSYFTKFPNWNNLKVSSTSPKNINHLSPQERMKQINRLACQGILGKSPGTFITNGENEYLNTQLKYFAGKQSRFGSEKNDESDNAEFGGSGPHLYQNENRYGHRHTASSASGVSVQEKSPTSHNNDKYEGARLPTQWNIKHDVNLDVSNDGLTVSTEHPVRTTKKKTRLPFGSTKVEKAYYPIKSDRPICMEAQLYYFEVTVLTSLRGDPGICVGFARLADRIDRDLSDMKGCVLDVWSYDSKEGEVSTCWDNKKITKKCPTFTVGDVIGCGVNFTRKCVFFTKNGNFLGEALPIGSLNQHYYPSLSMTQWNKVSTNFGTTKAFVFDIDQYVESIKKSTIEKIEMEKAVPLEVKGIIKIDDDQDIKNATNKLVKDYFILNGMEESLKSFGKEIQIEEVGNEQEPAYTSSKITKLLIKVQTLLMNDFYQDDTQEEMGVGETLLLLPVDQEGTPGWEHNPELVSIRFGLKCIRLFKLIKKNDVNSALEYANKMINMLEFEETSFYNHIAKIMRFCFMKDAPRLTEFRVEYAAEAVRTRDLILSRIFSRKLDIDNRNEIDKVFETVRVMLEQKSKSESLAATVDFANDYITL</sequence>
<dbReference type="KEGG" id="bbrx:BRETT_004285"/>
<dbReference type="InterPro" id="IPR044736">
    <property type="entry name" value="Gid1/RanBPM/SPLA_SPRY"/>
</dbReference>
<dbReference type="SMART" id="SM00449">
    <property type="entry name" value="SPRY"/>
    <property type="match status" value="1"/>
</dbReference>
<dbReference type="InterPro" id="IPR043136">
    <property type="entry name" value="B30.2/SPRY_sf"/>
</dbReference>
<dbReference type="EMBL" id="CP063133">
    <property type="protein sequence ID" value="QOU19064.1"/>
    <property type="molecule type" value="Genomic_DNA"/>
</dbReference>
<dbReference type="Proteomes" id="UP000663131">
    <property type="component" value="Chromosome 5"/>
</dbReference>
<dbReference type="GeneID" id="64576208"/>
<protein>
    <recommendedName>
        <fullName evidence="2">B30.2/SPRY domain-containing protein</fullName>
    </recommendedName>
</protein>
<organism evidence="3 4">
    <name type="scientific">Dekkera bruxellensis</name>
    <name type="common">Brettanomyces custersii</name>
    <dbReference type="NCBI Taxonomy" id="5007"/>
    <lineage>
        <taxon>Eukaryota</taxon>
        <taxon>Fungi</taxon>
        <taxon>Dikarya</taxon>
        <taxon>Ascomycota</taxon>
        <taxon>Saccharomycotina</taxon>
        <taxon>Pichiomycetes</taxon>
        <taxon>Pichiales</taxon>
        <taxon>Pichiaceae</taxon>
        <taxon>Brettanomyces</taxon>
    </lineage>
</organism>
<feature type="domain" description="B30.2/SPRY" evidence="2">
    <location>
        <begin position="135"/>
        <end position="345"/>
    </location>
</feature>